<dbReference type="RefSeq" id="WP_226954888.1">
    <property type="nucleotide sequence ID" value="NZ_JACDXW010000006.1"/>
</dbReference>
<accession>A0ABS8CEJ7</accession>
<protein>
    <submittedName>
        <fullName evidence="1">Heme-binding protein</fullName>
    </submittedName>
</protein>
<reference evidence="1 2" key="1">
    <citation type="submission" date="2020-07" db="EMBL/GenBank/DDBJ databases">
        <title>Pusillimonas sp. nov., isolated from poultry manure in Taiwan.</title>
        <authorList>
            <person name="Lin S.-Y."/>
            <person name="Tang Y.-S."/>
            <person name="Young C.-C."/>
        </authorList>
    </citation>
    <scope>NUCLEOTIDE SEQUENCE [LARGE SCALE GENOMIC DNA]</scope>
    <source>
        <strain evidence="1 2">CC-YST705</strain>
    </source>
</reference>
<sequence>MQTKPVLSCDQTQHILAAAKAYALQNDWKVSIAITDDGGHLLGMVRLDGAAPMTAGLASAKANMAAIGRKETLIFEEMINQGRTAFLSAPNLGGMLEGGLPILFDGHVIGGIGVSGVKSSDDAKIAQAGLAALTDKA</sequence>
<name>A0ABS8CEJ7_9BURK</name>
<dbReference type="Proteomes" id="UP000776983">
    <property type="component" value="Unassembled WGS sequence"/>
</dbReference>
<dbReference type="InterPro" id="IPR005624">
    <property type="entry name" value="PduO/GlcC-like"/>
</dbReference>
<dbReference type="EMBL" id="JACDXW010000006">
    <property type="protein sequence ID" value="MCB5364470.1"/>
    <property type="molecule type" value="Genomic_DNA"/>
</dbReference>
<gene>
    <name evidence="1" type="ORF">H0484_12010</name>
</gene>
<dbReference type="Pfam" id="PF03928">
    <property type="entry name" value="HbpS-like"/>
    <property type="match status" value="1"/>
</dbReference>
<comment type="caution">
    <text evidence="1">The sequence shown here is derived from an EMBL/GenBank/DDBJ whole genome shotgun (WGS) entry which is preliminary data.</text>
</comment>
<organism evidence="1 2">
    <name type="scientific">Mesopusillimonas faecipullorum</name>
    <dbReference type="NCBI Taxonomy" id="2755040"/>
    <lineage>
        <taxon>Bacteria</taxon>
        <taxon>Pseudomonadati</taxon>
        <taxon>Pseudomonadota</taxon>
        <taxon>Betaproteobacteria</taxon>
        <taxon>Burkholderiales</taxon>
        <taxon>Alcaligenaceae</taxon>
        <taxon>Mesopusillimonas</taxon>
    </lineage>
</organism>
<proteinExistence type="predicted"/>
<keyword evidence="2" id="KW-1185">Reference proteome</keyword>
<dbReference type="InterPro" id="IPR052517">
    <property type="entry name" value="GlcG_carb_metab_protein"/>
</dbReference>
<evidence type="ECO:0000313" key="2">
    <source>
        <dbReference type="Proteomes" id="UP000776983"/>
    </source>
</evidence>
<evidence type="ECO:0000313" key="1">
    <source>
        <dbReference type="EMBL" id="MCB5364470.1"/>
    </source>
</evidence>
<dbReference type="InterPro" id="IPR038084">
    <property type="entry name" value="PduO/GlcC-like_sf"/>
</dbReference>
<dbReference type="Gene3D" id="3.30.450.150">
    <property type="entry name" value="Haem-degrading domain"/>
    <property type="match status" value="1"/>
</dbReference>
<dbReference type="PANTHER" id="PTHR34309">
    <property type="entry name" value="SLR1406 PROTEIN"/>
    <property type="match status" value="1"/>
</dbReference>
<dbReference type="SUPFAM" id="SSF143744">
    <property type="entry name" value="GlcG-like"/>
    <property type="match status" value="1"/>
</dbReference>
<dbReference type="PANTHER" id="PTHR34309:SF1">
    <property type="entry name" value="PROTEIN GLCG"/>
    <property type="match status" value="1"/>
</dbReference>